<sequence length="96" mass="10892">MAEDFQPGDRVRASRADPPHHLRVPRYVRGAVGTVVEQQGRHPVPDDRARGMDGEPQMVYAVRFAARELFGHGEHAVTVDIWQRHLERVEDEGTGR</sequence>
<feature type="domain" description="Nitrile hydratase beta subunit" evidence="2">
    <location>
        <begin position="3"/>
        <end position="87"/>
    </location>
</feature>
<dbReference type="InterPro" id="IPR008990">
    <property type="entry name" value="Elect_transpt_acc-like_dom_sf"/>
</dbReference>
<dbReference type="Proteomes" id="UP001597145">
    <property type="component" value="Unassembled WGS sequence"/>
</dbReference>
<evidence type="ECO:0000313" key="4">
    <source>
        <dbReference type="Proteomes" id="UP001597145"/>
    </source>
</evidence>
<feature type="compositionally biased region" description="Basic and acidic residues" evidence="1">
    <location>
        <begin position="7"/>
        <end position="20"/>
    </location>
</feature>
<evidence type="ECO:0000259" key="2">
    <source>
        <dbReference type="Pfam" id="PF02211"/>
    </source>
</evidence>
<gene>
    <name evidence="3" type="ORF">ACFSCY_02770</name>
</gene>
<feature type="region of interest" description="Disordered" evidence="1">
    <location>
        <begin position="1"/>
        <end position="23"/>
    </location>
</feature>
<dbReference type="GO" id="GO:0018822">
    <property type="term" value="F:nitrile hydratase activity"/>
    <property type="evidence" value="ECO:0007669"/>
    <property type="project" value="UniProtKB-EC"/>
</dbReference>
<evidence type="ECO:0000256" key="1">
    <source>
        <dbReference type="SAM" id="MobiDB-lite"/>
    </source>
</evidence>
<dbReference type="Pfam" id="PF02211">
    <property type="entry name" value="NHase_beta_C"/>
    <property type="match status" value="1"/>
</dbReference>
<comment type="caution">
    <text evidence="3">The sequence shown here is derived from an EMBL/GenBank/DDBJ whole genome shotgun (WGS) entry which is preliminary data.</text>
</comment>
<proteinExistence type="predicted"/>
<dbReference type="InterPro" id="IPR024690">
    <property type="entry name" value="CN_hydtase_beta_dom_C"/>
</dbReference>
<dbReference type="EC" id="4.2.1.84" evidence="3"/>
<dbReference type="SUPFAM" id="SSF50090">
    <property type="entry name" value="Electron transport accessory proteins"/>
    <property type="match status" value="1"/>
</dbReference>
<dbReference type="EMBL" id="JBHUCP010000002">
    <property type="protein sequence ID" value="MFD1528355.1"/>
    <property type="molecule type" value="Genomic_DNA"/>
</dbReference>
<organism evidence="3 4">
    <name type="scientific">Pseudonocardia aurantiaca</name>
    <dbReference type="NCBI Taxonomy" id="75290"/>
    <lineage>
        <taxon>Bacteria</taxon>
        <taxon>Bacillati</taxon>
        <taxon>Actinomycetota</taxon>
        <taxon>Actinomycetes</taxon>
        <taxon>Pseudonocardiales</taxon>
        <taxon>Pseudonocardiaceae</taxon>
        <taxon>Pseudonocardia</taxon>
    </lineage>
</organism>
<reference evidence="4" key="1">
    <citation type="journal article" date="2019" name="Int. J. Syst. Evol. Microbiol.">
        <title>The Global Catalogue of Microorganisms (GCM) 10K type strain sequencing project: providing services to taxonomists for standard genome sequencing and annotation.</title>
        <authorList>
            <consortium name="The Broad Institute Genomics Platform"/>
            <consortium name="The Broad Institute Genome Sequencing Center for Infectious Disease"/>
            <person name="Wu L."/>
            <person name="Ma J."/>
        </authorList>
    </citation>
    <scope>NUCLEOTIDE SEQUENCE [LARGE SCALE GENOMIC DNA]</scope>
    <source>
        <strain evidence="4">JCM 12165</strain>
    </source>
</reference>
<keyword evidence="4" id="KW-1185">Reference proteome</keyword>
<accession>A0ABW4FCB3</accession>
<dbReference type="RefSeq" id="WP_343988446.1">
    <property type="nucleotide sequence ID" value="NZ_BAAAJG010000029.1"/>
</dbReference>
<name>A0ABW4FCB3_9PSEU</name>
<keyword evidence="3" id="KW-0456">Lyase</keyword>
<evidence type="ECO:0000313" key="3">
    <source>
        <dbReference type="EMBL" id="MFD1528355.1"/>
    </source>
</evidence>
<protein>
    <submittedName>
        <fullName evidence="3">SH3-like domain-containing protein</fullName>
        <ecNumber evidence="3">4.2.1.84</ecNumber>
    </submittedName>
</protein>
<dbReference type="Gene3D" id="2.30.30.50">
    <property type="match status" value="1"/>
</dbReference>